<proteinExistence type="predicted"/>
<gene>
    <name evidence="3" type="ORF">SAMN04515666_101920</name>
</gene>
<dbReference type="Proteomes" id="UP000199664">
    <property type="component" value="Unassembled WGS sequence"/>
</dbReference>
<dbReference type="AlphaFoldDB" id="A0A1H7IG88"/>
<protein>
    <submittedName>
        <fullName evidence="3">O-Methyltransferase involved in polyketide biosynthesis</fullName>
    </submittedName>
</protein>
<dbReference type="EMBL" id="FOAN01000001">
    <property type="protein sequence ID" value="SEK59645.1"/>
    <property type="molecule type" value="Genomic_DNA"/>
</dbReference>
<reference evidence="4" key="1">
    <citation type="submission" date="2016-10" db="EMBL/GenBank/DDBJ databases">
        <authorList>
            <person name="Varghese N."/>
            <person name="Submissions S."/>
        </authorList>
    </citation>
    <scope>NUCLEOTIDE SEQUENCE [LARGE SCALE GENOMIC DNA]</scope>
    <source>
        <strain evidence="4">LMG 26383,CCUG 61248,R- 45681</strain>
    </source>
</reference>
<dbReference type="PANTHER" id="PTHR43619">
    <property type="entry name" value="S-ADENOSYL-L-METHIONINE-DEPENDENT METHYLTRANSFERASE YKTD-RELATED"/>
    <property type="match status" value="1"/>
</dbReference>
<sequence length="276" mass="31105">MQAETVALTREKETLLITLWAKAGESLLPDSLLKDRFAAEAATRIDYDFARLKVNRDLMVGLAMRAHALDGWTRDFLGRHPEALVLHLGCGLDSRVFRIDPPAGVDWYDIDYPDVIALRQKLYPARDGYHLIGSSVTEPGWIAGLPRDRPTMIVAEGLLLYLPEEEVPLLLERLVQRSPSAEIVFDAYSPFGLRLIAMQPSIKATGAALHWSLDDPCELERQVPGLELVTEMTAYDPDGYDPAQIARMSWPARFTMQFFSLIPPLARIGLLLRYRF</sequence>
<dbReference type="PIRSF" id="PIRSF028177">
    <property type="entry name" value="Polyketide_synth_Omtfrase_TcmP"/>
    <property type="match status" value="1"/>
</dbReference>
<keyword evidence="2 3" id="KW-0808">Transferase</keyword>
<dbReference type="Pfam" id="PF04072">
    <property type="entry name" value="LCM"/>
    <property type="match status" value="1"/>
</dbReference>
<dbReference type="Gene3D" id="3.40.50.150">
    <property type="entry name" value="Vaccinia Virus protein VP39"/>
    <property type="match status" value="1"/>
</dbReference>
<evidence type="ECO:0000256" key="1">
    <source>
        <dbReference type="ARBA" id="ARBA00022603"/>
    </source>
</evidence>
<dbReference type="InterPro" id="IPR007213">
    <property type="entry name" value="Ppm1/Ppm2/Tcmp"/>
</dbReference>
<accession>A0A1H7IG88</accession>
<dbReference type="PANTHER" id="PTHR43619:SF2">
    <property type="entry name" value="S-ADENOSYL-L-METHIONINE-DEPENDENT METHYLTRANSFERASES SUPERFAMILY PROTEIN"/>
    <property type="match status" value="1"/>
</dbReference>
<organism evidence="3 4">
    <name type="scientific">Bosea lupini</name>
    <dbReference type="NCBI Taxonomy" id="1036779"/>
    <lineage>
        <taxon>Bacteria</taxon>
        <taxon>Pseudomonadati</taxon>
        <taxon>Pseudomonadota</taxon>
        <taxon>Alphaproteobacteria</taxon>
        <taxon>Hyphomicrobiales</taxon>
        <taxon>Boseaceae</taxon>
        <taxon>Bosea</taxon>
    </lineage>
</organism>
<dbReference type="InterPro" id="IPR029063">
    <property type="entry name" value="SAM-dependent_MTases_sf"/>
</dbReference>
<dbReference type="OrthoDB" id="9800233at2"/>
<evidence type="ECO:0000313" key="4">
    <source>
        <dbReference type="Proteomes" id="UP000199664"/>
    </source>
</evidence>
<dbReference type="GO" id="GO:0032259">
    <property type="term" value="P:methylation"/>
    <property type="evidence" value="ECO:0007669"/>
    <property type="project" value="UniProtKB-KW"/>
</dbReference>
<dbReference type="InterPro" id="IPR016874">
    <property type="entry name" value="TcmP-like"/>
</dbReference>
<dbReference type="RefSeq" id="WP_091830128.1">
    <property type="nucleotide sequence ID" value="NZ_FOAN01000001.1"/>
</dbReference>
<keyword evidence="1 3" id="KW-0489">Methyltransferase</keyword>
<dbReference type="GO" id="GO:0008168">
    <property type="term" value="F:methyltransferase activity"/>
    <property type="evidence" value="ECO:0007669"/>
    <property type="project" value="UniProtKB-KW"/>
</dbReference>
<evidence type="ECO:0000313" key="3">
    <source>
        <dbReference type="EMBL" id="SEK59645.1"/>
    </source>
</evidence>
<name>A0A1H7IG88_9HYPH</name>
<keyword evidence="4" id="KW-1185">Reference proteome</keyword>
<dbReference type="STRING" id="1036779.SAMN04515666_101920"/>
<dbReference type="SUPFAM" id="SSF53335">
    <property type="entry name" value="S-adenosyl-L-methionine-dependent methyltransferases"/>
    <property type="match status" value="1"/>
</dbReference>
<evidence type="ECO:0000256" key="2">
    <source>
        <dbReference type="ARBA" id="ARBA00022679"/>
    </source>
</evidence>